<dbReference type="AlphaFoldDB" id="A0A2G9IBH9"/>
<name>A0A2G9IBH9_9LAMI</name>
<gene>
    <name evidence="1" type="ORF">CDL12_00129</name>
</gene>
<protein>
    <submittedName>
        <fullName evidence="1">Uncharacterized protein</fullName>
    </submittedName>
</protein>
<proteinExistence type="predicted"/>
<sequence>MLNTSVISTLKPSNNLLYLSTLKQEPRLPSMVFLTELKSPLQHSIITYGCWNQRQRRKENFHHITNFRSKNYNEKSQIARMQANINGKTYIVRGSIMYIPTGSQKFSNNEAKRKSEGR</sequence>
<evidence type="ECO:0000313" key="1">
    <source>
        <dbReference type="EMBL" id="PIN27104.1"/>
    </source>
</evidence>
<comment type="caution">
    <text evidence="1">The sequence shown here is derived from an EMBL/GenBank/DDBJ whole genome shotgun (WGS) entry which is preliminary data.</text>
</comment>
<evidence type="ECO:0000313" key="2">
    <source>
        <dbReference type="Proteomes" id="UP000231279"/>
    </source>
</evidence>
<keyword evidence="2" id="KW-1185">Reference proteome</keyword>
<accession>A0A2G9IBH9</accession>
<dbReference type="Proteomes" id="UP000231279">
    <property type="component" value="Unassembled WGS sequence"/>
</dbReference>
<reference evidence="2" key="1">
    <citation type="journal article" date="2018" name="Gigascience">
        <title>Genome assembly of the Pink Ipe (Handroanthus impetiginosus, Bignoniaceae), a highly valued, ecologically keystone Neotropical timber forest tree.</title>
        <authorList>
            <person name="Silva-Junior O.B."/>
            <person name="Grattapaglia D."/>
            <person name="Novaes E."/>
            <person name="Collevatti R.G."/>
        </authorList>
    </citation>
    <scope>NUCLEOTIDE SEQUENCE [LARGE SCALE GENOMIC DNA]</scope>
    <source>
        <strain evidence="2">cv. UFG-1</strain>
    </source>
</reference>
<organism evidence="1 2">
    <name type="scientific">Handroanthus impetiginosus</name>
    <dbReference type="NCBI Taxonomy" id="429701"/>
    <lineage>
        <taxon>Eukaryota</taxon>
        <taxon>Viridiplantae</taxon>
        <taxon>Streptophyta</taxon>
        <taxon>Embryophyta</taxon>
        <taxon>Tracheophyta</taxon>
        <taxon>Spermatophyta</taxon>
        <taxon>Magnoliopsida</taxon>
        <taxon>eudicotyledons</taxon>
        <taxon>Gunneridae</taxon>
        <taxon>Pentapetalae</taxon>
        <taxon>asterids</taxon>
        <taxon>lamiids</taxon>
        <taxon>Lamiales</taxon>
        <taxon>Bignoniaceae</taxon>
        <taxon>Crescentiina</taxon>
        <taxon>Tabebuia alliance</taxon>
        <taxon>Handroanthus</taxon>
    </lineage>
</organism>
<dbReference type="EMBL" id="NKXS01000011">
    <property type="protein sequence ID" value="PIN27104.1"/>
    <property type="molecule type" value="Genomic_DNA"/>
</dbReference>